<protein>
    <submittedName>
        <fullName evidence="2">Uncharacterized protein</fullName>
    </submittedName>
</protein>
<gene>
    <name evidence="2" type="ORF">OLEA9_A040340</name>
</gene>
<reference evidence="2 3" key="1">
    <citation type="submission" date="2019-12" db="EMBL/GenBank/DDBJ databases">
        <authorList>
            <person name="Alioto T."/>
            <person name="Alioto T."/>
            <person name="Gomez Garrido J."/>
        </authorList>
    </citation>
    <scope>NUCLEOTIDE SEQUENCE [LARGE SCALE GENOMIC DNA]</scope>
</reference>
<dbReference type="AlphaFoldDB" id="A0A8S0RWH3"/>
<dbReference type="Proteomes" id="UP000594638">
    <property type="component" value="Unassembled WGS sequence"/>
</dbReference>
<accession>A0A8S0RWH3</accession>
<sequence length="102" mass="11337">MLGHSSASYFRPSPFVVRKRRLGVGEDQSADQHSSTNRQPVGHSSSEPTNNKLSFSLPNQSRLAISDFLPVKIGIGSRAFDVLVELVTKKRGIRVQFQYHLA</sequence>
<proteinExistence type="predicted"/>
<keyword evidence="3" id="KW-1185">Reference proteome</keyword>
<evidence type="ECO:0000313" key="3">
    <source>
        <dbReference type="Proteomes" id="UP000594638"/>
    </source>
</evidence>
<name>A0A8S0RWH3_OLEEU</name>
<feature type="compositionally biased region" description="Polar residues" evidence="1">
    <location>
        <begin position="31"/>
        <end position="55"/>
    </location>
</feature>
<feature type="region of interest" description="Disordered" evidence="1">
    <location>
        <begin position="21"/>
        <end position="55"/>
    </location>
</feature>
<dbReference type="Gramene" id="OE9A040340T1">
    <property type="protein sequence ID" value="OE9A040340C1"/>
    <property type="gene ID" value="OE9A040340"/>
</dbReference>
<evidence type="ECO:0000256" key="1">
    <source>
        <dbReference type="SAM" id="MobiDB-lite"/>
    </source>
</evidence>
<organism evidence="2 3">
    <name type="scientific">Olea europaea subsp. europaea</name>
    <dbReference type="NCBI Taxonomy" id="158383"/>
    <lineage>
        <taxon>Eukaryota</taxon>
        <taxon>Viridiplantae</taxon>
        <taxon>Streptophyta</taxon>
        <taxon>Embryophyta</taxon>
        <taxon>Tracheophyta</taxon>
        <taxon>Spermatophyta</taxon>
        <taxon>Magnoliopsida</taxon>
        <taxon>eudicotyledons</taxon>
        <taxon>Gunneridae</taxon>
        <taxon>Pentapetalae</taxon>
        <taxon>asterids</taxon>
        <taxon>lamiids</taxon>
        <taxon>Lamiales</taxon>
        <taxon>Oleaceae</taxon>
        <taxon>Oleeae</taxon>
        <taxon>Olea</taxon>
    </lineage>
</organism>
<dbReference type="EMBL" id="CACTIH010003727">
    <property type="protein sequence ID" value="CAA2983338.1"/>
    <property type="molecule type" value="Genomic_DNA"/>
</dbReference>
<evidence type="ECO:0000313" key="2">
    <source>
        <dbReference type="EMBL" id="CAA2983338.1"/>
    </source>
</evidence>
<comment type="caution">
    <text evidence="2">The sequence shown here is derived from an EMBL/GenBank/DDBJ whole genome shotgun (WGS) entry which is preliminary data.</text>
</comment>